<name>A0AAW0G2C6_9APHY</name>
<sequence>MKTTALFTFLFLAVGMAEASSQHHRLGISRISNAHHGRNVARHDTSSELTRRADAPKKRCKPKPKATSSSAPPAPTTTTAAPAPAETPNEAIVKPNTAKTETKNTDPPKDTPKQENNSSPAPSVGGLLTIGSACGASGATDKVTATSGPNGNIDFFNCGVEGSGWNPPHVTVQDLKVKDLGEVLNDPNSPFKPCAPFIDMFYKYAAENGIPPILIAATAMQESTCNPHSVGGGGEQGLMQITKEKCGGAPGGNCQDPDFNIRVGAGFLANTIKNAGGNVIQAVAQYNGWFPGMNIGQATAARNSACCLCQNNLDYLQQYFNGWCQGISPYQNHIGKYFNLDVCPGRS</sequence>
<evidence type="ECO:0000256" key="1">
    <source>
        <dbReference type="SAM" id="MobiDB-lite"/>
    </source>
</evidence>
<feature type="signal peptide" evidence="2">
    <location>
        <begin position="1"/>
        <end position="19"/>
    </location>
</feature>
<dbReference type="InterPro" id="IPR008258">
    <property type="entry name" value="Transglycosylase_SLT_dom_1"/>
</dbReference>
<reference evidence="4 5" key="1">
    <citation type="submission" date="2022-09" db="EMBL/GenBank/DDBJ databases">
        <authorList>
            <person name="Palmer J.M."/>
        </authorList>
    </citation>
    <scope>NUCLEOTIDE SEQUENCE [LARGE SCALE GENOMIC DNA]</scope>
    <source>
        <strain evidence="4 5">DSM 7382</strain>
    </source>
</reference>
<comment type="caution">
    <text evidence="4">The sequence shown here is derived from an EMBL/GenBank/DDBJ whole genome shotgun (WGS) entry which is preliminary data.</text>
</comment>
<feature type="compositionally biased region" description="Low complexity" evidence="1">
    <location>
        <begin position="65"/>
        <end position="84"/>
    </location>
</feature>
<feature type="compositionally biased region" description="Basic and acidic residues" evidence="1">
    <location>
        <begin position="100"/>
        <end position="113"/>
    </location>
</feature>
<keyword evidence="5" id="KW-1185">Reference proteome</keyword>
<evidence type="ECO:0000313" key="4">
    <source>
        <dbReference type="EMBL" id="KAK7687176.1"/>
    </source>
</evidence>
<organism evidence="4 5">
    <name type="scientific">Cerrena zonata</name>
    <dbReference type="NCBI Taxonomy" id="2478898"/>
    <lineage>
        <taxon>Eukaryota</taxon>
        <taxon>Fungi</taxon>
        <taxon>Dikarya</taxon>
        <taxon>Basidiomycota</taxon>
        <taxon>Agaricomycotina</taxon>
        <taxon>Agaricomycetes</taxon>
        <taxon>Polyporales</taxon>
        <taxon>Cerrenaceae</taxon>
        <taxon>Cerrena</taxon>
    </lineage>
</organism>
<dbReference type="SUPFAM" id="SSF53955">
    <property type="entry name" value="Lysozyme-like"/>
    <property type="match status" value="1"/>
</dbReference>
<feature type="domain" description="Transglycosylase SLT" evidence="3">
    <location>
        <begin position="200"/>
        <end position="288"/>
    </location>
</feature>
<dbReference type="Gene3D" id="1.10.530.10">
    <property type="match status" value="1"/>
</dbReference>
<gene>
    <name evidence="4" type="ORF">QCA50_009680</name>
</gene>
<dbReference type="AlphaFoldDB" id="A0AAW0G2C6"/>
<evidence type="ECO:0000313" key="5">
    <source>
        <dbReference type="Proteomes" id="UP001385951"/>
    </source>
</evidence>
<evidence type="ECO:0000256" key="2">
    <source>
        <dbReference type="SAM" id="SignalP"/>
    </source>
</evidence>
<accession>A0AAW0G2C6</accession>
<dbReference type="Pfam" id="PF01464">
    <property type="entry name" value="SLT"/>
    <property type="match status" value="1"/>
</dbReference>
<protein>
    <recommendedName>
        <fullName evidence="3">Transglycosylase SLT domain-containing protein</fullName>
    </recommendedName>
</protein>
<dbReference type="Proteomes" id="UP001385951">
    <property type="component" value="Unassembled WGS sequence"/>
</dbReference>
<keyword evidence="2" id="KW-0732">Signal</keyword>
<proteinExistence type="predicted"/>
<dbReference type="EMBL" id="JASBNA010000014">
    <property type="protein sequence ID" value="KAK7687176.1"/>
    <property type="molecule type" value="Genomic_DNA"/>
</dbReference>
<feature type="chain" id="PRO_5043575508" description="Transglycosylase SLT domain-containing protein" evidence="2">
    <location>
        <begin position="20"/>
        <end position="347"/>
    </location>
</feature>
<evidence type="ECO:0000259" key="3">
    <source>
        <dbReference type="Pfam" id="PF01464"/>
    </source>
</evidence>
<feature type="compositionally biased region" description="Basic and acidic residues" evidence="1">
    <location>
        <begin position="41"/>
        <end position="57"/>
    </location>
</feature>
<feature type="region of interest" description="Disordered" evidence="1">
    <location>
        <begin position="37"/>
        <end position="126"/>
    </location>
</feature>
<dbReference type="InterPro" id="IPR023346">
    <property type="entry name" value="Lysozyme-like_dom_sf"/>
</dbReference>